<evidence type="ECO:0000256" key="1">
    <source>
        <dbReference type="SAM" id="Phobius"/>
    </source>
</evidence>
<name>A0A1Y5PRL9_9SPHN</name>
<organism evidence="2">
    <name type="scientific">uncultured Sphingopyxis sp</name>
    <dbReference type="NCBI Taxonomy" id="310581"/>
    <lineage>
        <taxon>Bacteria</taxon>
        <taxon>Pseudomonadati</taxon>
        <taxon>Pseudomonadota</taxon>
        <taxon>Alphaproteobacteria</taxon>
        <taxon>Sphingomonadales</taxon>
        <taxon>Sphingomonadaceae</taxon>
        <taxon>Sphingopyxis</taxon>
        <taxon>environmental samples</taxon>
    </lineage>
</organism>
<gene>
    <name evidence="2" type="ORF">SPPYR_1522</name>
</gene>
<dbReference type="RefSeq" id="WP_184101049.1">
    <property type="nucleotide sequence ID" value="NZ_LT598653.1"/>
</dbReference>
<keyword evidence="1" id="KW-0812">Transmembrane</keyword>
<feature type="transmembrane region" description="Helical" evidence="1">
    <location>
        <begin position="59"/>
        <end position="82"/>
    </location>
</feature>
<dbReference type="AlphaFoldDB" id="A0A1Y5PRL9"/>
<dbReference type="EMBL" id="LT598653">
    <property type="protein sequence ID" value="SBV32642.1"/>
    <property type="molecule type" value="Genomic_DNA"/>
</dbReference>
<feature type="transmembrane region" description="Helical" evidence="1">
    <location>
        <begin position="102"/>
        <end position="123"/>
    </location>
</feature>
<sequence length="145" mass="15908">MSQDPGSGRDEALVYQQRCEDFRSLNGFLWQSPLLIMTLSGGLWFAVASFELTDQGRSYLLNFAGLANLLMIGALIRLRWVMQRVLGDIRKYDGKTVTGSNFIIVGIFSTLLLLAAGGSFMAARTPSDYFCKVPEGAVTKTACPI</sequence>
<accession>A0A1Y5PRL9</accession>
<dbReference type="KEGG" id="sphu:SPPYR_1522"/>
<reference evidence="2" key="1">
    <citation type="submission" date="2016-03" db="EMBL/GenBank/DDBJ databases">
        <authorList>
            <person name="Ploux O."/>
        </authorList>
    </citation>
    <scope>NUCLEOTIDE SEQUENCE</scope>
    <source>
        <strain evidence="2">UC10</strain>
    </source>
</reference>
<protein>
    <submittedName>
        <fullName evidence="2">Uncharacterized protein</fullName>
    </submittedName>
</protein>
<keyword evidence="1" id="KW-0472">Membrane</keyword>
<evidence type="ECO:0000313" key="2">
    <source>
        <dbReference type="EMBL" id="SBV32642.1"/>
    </source>
</evidence>
<proteinExistence type="predicted"/>
<keyword evidence="1" id="KW-1133">Transmembrane helix</keyword>
<feature type="transmembrane region" description="Helical" evidence="1">
    <location>
        <begin position="28"/>
        <end position="47"/>
    </location>
</feature>